<feature type="transmembrane region" description="Helical" evidence="3">
    <location>
        <begin position="103"/>
        <end position="124"/>
    </location>
</feature>
<evidence type="ECO:0000313" key="6">
    <source>
        <dbReference type="Proteomes" id="UP000584374"/>
    </source>
</evidence>
<gene>
    <name evidence="5" type="ORF">BJ970_007567</name>
</gene>
<feature type="compositionally biased region" description="Acidic residues" evidence="2">
    <location>
        <begin position="2996"/>
        <end position="3008"/>
    </location>
</feature>
<keyword evidence="1" id="KW-0175">Coiled coil</keyword>
<feature type="compositionally biased region" description="Polar residues" evidence="2">
    <location>
        <begin position="920"/>
        <end position="935"/>
    </location>
</feature>
<feature type="region of interest" description="Disordered" evidence="2">
    <location>
        <begin position="1346"/>
        <end position="1395"/>
    </location>
</feature>
<dbReference type="InterPro" id="IPR057746">
    <property type="entry name" value="CpnT-like_N"/>
</dbReference>
<accession>A0A840QI99</accession>
<evidence type="ECO:0000313" key="5">
    <source>
        <dbReference type="EMBL" id="MBB5159967.1"/>
    </source>
</evidence>
<keyword evidence="3" id="KW-0812">Transmembrane</keyword>
<proteinExistence type="predicted"/>
<feature type="compositionally biased region" description="Basic and acidic residues" evidence="2">
    <location>
        <begin position="1303"/>
        <end position="1318"/>
    </location>
</feature>
<feature type="compositionally biased region" description="Basic and acidic residues" evidence="2">
    <location>
        <begin position="352"/>
        <end position="366"/>
    </location>
</feature>
<feature type="region of interest" description="Disordered" evidence="2">
    <location>
        <begin position="2960"/>
        <end position="3030"/>
    </location>
</feature>
<feature type="region of interest" description="Disordered" evidence="2">
    <location>
        <begin position="1265"/>
        <end position="1329"/>
    </location>
</feature>
<feature type="compositionally biased region" description="Polar residues" evidence="2">
    <location>
        <begin position="583"/>
        <end position="602"/>
    </location>
</feature>
<evidence type="ECO:0000256" key="3">
    <source>
        <dbReference type="SAM" id="Phobius"/>
    </source>
</evidence>
<feature type="compositionally biased region" description="Basic and acidic residues" evidence="2">
    <location>
        <begin position="2975"/>
        <end position="2995"/>
    </location>
</feature>
<feature type="transmembrane region" description="Helical" evidence="3">
    <location>
        <begin position="155"/>
        <end position="173"/>
    </location>
</feature>
<feature type="region of interest" description="Disordered" evidence="2">
    <location>
        <begin position="3616"/>
        <end position="3638"/>
    </location>
</feature>
<reference evidence="5 6" key="1">
    <citation type="submission" date="2020-08" db="EMBL/GenBank/DDBJ databases">
        <title>Sequencing the genomes of 1000 actinobacteria strains.</title>
        <authorList>
            <person name="Klenk H.-P."/>
        </authorList>
    </citation>
    <scope>NUCLEOTIDE SEQUENCE [LARGE SCALE GENOMIC DNA]</scope>
    <source>
        <strain evidence="5 6">DSM 45584</strain>
    </source>
</reference>
<evidence type="ECO:0000256" key="1">
    <source>
        <dbReference type="SAM" id="Coils"/>
    </source>
</evidence>
<protein>
    <recommendedName>
        <fullName evidence="4">Outer membrane channel protein CpnT-like N-terminal domain-containing protein</fullName>
    </recommendedName>
</protein>
<feature type="region of interest" description="Disordered" evidence="2">
    <location>
        <begin position="765"/>
        <end position="804"/>
    </location>
</feature>
<keyword evidence="3" id="KW-1133">Transmembrane helix</keyword>
<dbReference type="Proteomes" id="UP000584374">
    <property type="component" value="Unassembled WGS sequence"/>
</dbReference>
<evidence type="ECO:0000256" key="2">
    <source>
        <dbReference type="SAM" id="MobiDB-lite"/>
    </source>
</evidence>
<keyword evidence="6" id="KW-1185">Reference proteome</keyword>
<organism evidence="5 6">
    <name type="scientific">Saccharopolyspora phatthalungensis</name>
    <dbReference type="NCBI Taxonomy" id="664693"/>
    <lineage>
        <taxon>Bacteria</taxon>
        <taxon>Bacillati</taxon>
        <taxon>Actinomycetota</taxon>
        <taxon>Actinomycetes</taxon>
        <taxon>Pseudonocardiales</taxon>
        <taxon>Pseudonocardiaceae</taxon>
        <taxon>Saccharopolyspora</taxon>
    </lineage>
</organism>
<feature type="coiled-coil region" evidence="1">
    <location>
        <begin position="1593"/>
        <end position="1620"/>
    </location>
</feature>
<feature type="compositionally biased region" description="Acidic residues" evidence="2">
    <location>
        <begin position="367"/>
        <end position="379"/>
    </location>
</feature>
<feature type="domain" description="Outer membrane channel protein CpnT-like N-terminal" evidence="4">
    <location>
        <begin position="4"/>
        <end position="143"/>
    </location>
</feature>
<sequence>MSLMVPEEVRRLFQVLTGEDMTDADEDALFAVAAALESGAATVEALGPVVGDVVELVRGGFSGKAADRFTRRLEAFGPVLESGAVGVRQLAEFVRNLALQVQYLKFVTVGGLLLLVAEIAWAVAMAGPTGGASMAWLAARFAVMRLLLTRWWGQLFMRLAMAQIVGIGLQVVMDAGAQGLQFALGTRKKWDAAMSEMAVGVGSFSGLLAVPLSALGNVVGNAITKVLVRGLGDKIDAEVLAAAARQVAEEHAEQYPVASMARFADVVAKNLEDYTGMSVRAMWVARFGHGLGESLEEGLTEMLGEAGYGAISGQGAQWNPFSFTAGVSEAIGSGIGNLAGLAVRGQLIPAGRARDTGEKDSTRTDTDTDTDTDTAEESTTETGIPTSEKPGFAETVSEKPSPPKDMPDVQSHAPAADSEKMDPEKGSVTPGIPVASTLLAIGSAPAKTPPDDSSGATGAGDGTVAGENAGAAGALSSQDRPDPPPYSPPQGEDHARGDAPATGDATGRASTPPPPYRPAADTGHTGPVSSDVDITSGSTGHAQPSLPGPAAGSLNQHGPQASDVESTVGESPADSPTREDHTTSGSSLVDSSVRGGSTNSDGGVTAGGWRVDAPPAHGQVAGGDHAHADSPDAGTSGVSAQRPAPLPGSASPVSDGSVLSEGAVPSADVPAPSPPHDDHPDTGLSVVDTPGAAVEGAREAEPAAGEPGSPVDTPLPRSPDAPSVLSGGVVPETTSAVGMGAATEGGVPLPGLVSARGDGTVAGLSAGTGSVAGSTDAAHSATPQPRIPPQSPGGRDAAAGPVGLPADTVRVPVRADVVSEGSGAEFVRRQVGDAGTGPVVLAPADGSGSGVVIPPNQAADMARSLGRDVVALVPGRGRRGPRWMRFGADGARPRPTGGPGPIVAPGQTSQGHQGPGALTGSATTVPTSAAQTMLPESTEPVRAAQTVPNTRRGEPSTGTASAAKAGGTSAVTASSASASRWPDVVAIGHGTRDAVRPARADAVSTAAVSLPVRGTGERADYVGWTRSPHHAAAPQDVRPLLVVGHNDMVVSGDFVALAHGTGADVLARVNLGAGPWWQLYRADGSRPRLVDPPAELTHRPRPEPLLFRGPRDSSELIERAAWLAPHLLDTQIVAVHVTGDGRAVLGDGSFLAPEGFAARVQQDRRFVPGLNLALLGCAAYQRPGPGALSFAERFTRALGGRAWATDAEVFQTADGGVHATETVITGDGRMLPMFVDGQGTGLWSLLDPDGQPVLTRGPELRAALTGTAPPRYTDTRPEPVIRWADNGDAGPARPRPQLEETVEERARAEARRAREAGRPHTGTTLGAIFGRGRMWGAARLAELRNQAAADQPGPQEQPQPGPSALQPTEARQAGEASEPDTATALAARSGSDHGWGAARFAETTDELERHRAAIRAETRRVHESDEPITAAVEARFRGTVPWSAAETLGERFGPDAARSLEPLGEVRQLLDELLRGWWAANEHADGESSAGRRLADEDVRRLADAVGLRYRDRAGEPGTRSAERLRGRLLHVLDLTQELGGQPTVDDARDVRLVADWIRDTGRLHGPTVTAADIHTLVQELTETTTNARPHEVRHLAGVLQQAEQRLEQLGQQRRATLTELQAQWRRGATQAVTLRMGSHTDNTVAYPISRASSRWWRDFRGGRVDLAQIRHHLGITSDQEPLIVVVEARRRTAGAEKSFLLNDEIRNATTHLDTPWDLGQRVASTEQYQRIAATNQHGPVVLVVLGGNAGLGVHLSRDQLTHGFAQGLSAGGDNARQVLLAEGYITHDPAGLGLAAAGPGRHQAGLVLPSGVRPSVLTLRLESTQDNAVAYPINAATKEQLLAAAERASAQLADDSRIAVMAWITPRDKFTVADEETRETQDLTPRDFARRAIEDARSHGITGHDDDRTVIVHTFAREPEQTLQERARQDLAASFREAGHRGPVHVARWNTATNSITYEPVVPWSPRLRLAIPVGSNTIDAVAYPLNSTEEALWRQWAESGPNLDGLLAEVRDETPTLVLAFRHPDGNFAYVDPGSWRSQRLSARQFGRVVAGALRDVIASDPSKPVVVFAVQQHDEVAVGEHARQELARGIQRYGHEGPVYVAAVKEHSDGDDIRFDAQGIALAGGRPRPAELSVRELTFRLLAAGGTAADVAWWSQWSSKGFRVSGSGPATSRNTAFVLARLWGDEFVTPSGTVSAFEFGRQMTLSGPYQDSVAAHSDAPVVLATVGAETGLSEHAAREFARGVWSNDPNRAVHVTDRDFRLRRDANGVAIFLFLANPPRFVPPQGWSPVAELIRPADDDFGPVVTYSTRSIRTQLFDWDTEWFVSAAGHRRPFVVVAKPEARRFHVLDPATKQEWVLGPSDFGRSVARSAEFQQGLSSDPDRPVVVLFGNWPSGLTERDARSLAEGLRSDGIARPVFLSMGEVTTHPDTWRWRPHALIEAPSVQSAQLTHPASAVEALRPSLVSCLGSAHAGVPDQLRSFGIPRLLSELGYSGPQPPIVLLTSRQGEDFILPDERRRIPPGPFGSVLAKSPKYLDAMGEDWRRPVVIVTVGGTRHQRDAMTGLHPLTQGLLGTTDADRPVYITEDNIVPSRLASPAGGSVVSGGLRLLTTDQKQPLPPQQKLQSHNLRIGVGAESAHNAVCFPAHPGDADEWRTWGSLDYAGHGPMLRRAVAEFDPDPLFVCVRAFDGKVLATPNGSDQPGAPDPVELGTLILSSPDFQLADTGQLGRTVVVVPIWGSTPLPDWYARALAEGLRQVGGPPRPVYVYDGYSHSASDTDAVLDRLRNVTPELHWRRAGDVRDPEESREFVPHYEPDSPPSYESAGEAASAVAAVDRQREAALSGATRPALPAEITEAAIATVRQRWSEEFQEAERALSALPANWLADLQARATTILASMWPRPRQSDTPSAMAMQDLWDRMAQRIAYRLSADAPETSAWAEAAAMVAPVLSLQIVQPVRGPEESPGSPDESEGSPRHGASREGTAEPVSGRDEELPDPGAEPESEPSDGPPSGSGLTHEGTSGPSTAAGSALDAVAEFAELTGRMRRHLATLPPNFGPEVRPKVELTRRLLAERQNWTPAQLDGVRAGLPGSRRVEQSVRNVRRRMVRHVYDRAQQSIALGRDPIVFFHNGVPGGVSSRPDVRLGFEIEFQLLHGDFGTQLESLGTYLDDEGFLDWDDAPSSLLTADEAKRVVAEGKWALIKEVLENEVEVTSPILRAGAWPDVARLLEAARLHGGDARDSAGNVNVSFDWPLTPAHYVRLAQLVKAFEALLYRLGNVQGSAAGGPHRNIKMAGPMPLPVTLDTADQDGESADDYGPAHDLNSNKHDAVLFELTELNGLERTEFRLWAGSLNPAVWQARAELSAAMALAVTDPTIYPELERRMVEPDLLGHEDPGLDEDARLEQLLDFLALLPLSPAAQTQVVQLFATTQPWRDTGGNDPEYRAQTVDLPGNSKLFPAPGNSKASVVAATHSYQLYEDACLILAKLTSNQNAIRLWDGRALDFDRFAWMLGQRGVGMFHDNWTVLAIRGGVPPALVSKVLESGRSRVLVPAEEMSRTRDGRLVTGRTYVDQHGVLKFQPSARGWIEFAHGSTDGRPTGKADLGEALAEAYKARWPNDGHQSRTIQHWPVREPGARP</sequence>
<feature type="region of interest" description="Disordered" evidence="2">
    <location>
        <begin position="350"/>
        <end position="431"/>
    </location>
</feature>
<feature type="compositionally biased region" description="Basic and acidic residues" evidence="2">
    <location>
        <begin position="2800"/>
        <end position="2817"/>
    </location>
</feature>
<dbReference type="Pfam" id="PF25547">
    <property type="entry name" value="WXG100_2"/>
    <property type="match status" value="1"/>
</dbReference>
<comment type="caution">
    <text evidence="5">The sequence shown here is derived from an EMBL/GenBank/DDBJ whole genome shotgun (WGS) entry which is preliminary data.</text>
</comment>
<feature type="compositionally biased region" description="Low complexity" evidence="2">
    <location>
        <begin position="956"/>
        <end position="978"/>
    </location>
</feature>
<feature type="compositionally biased region" description="Polar residues" evidence="2">
    <location>
        <begin position="3021"/>
        <end position="3030"/>
    </location>
</feature>
<feature type="compositionally biased region" description="Polar residues" evidence="2">
    <location>
        <begin position="553"/>
        <end position="569"/>
    </location>
</feature>
<evidence type="ECO:0000259" key="4">
    <source>
        <dbReference type="Pfam" id="PF25547"/>
    </source>
</evidence>
<name>A0A840QI99_9PSEU</name>
<feature type="compositionally biased region" description="Polar residues" evidence="2">
    <location>
        <begin position="532"/>
        <end position="542"/>
    </location>
</feature>
<feature type="region of interest" description="Disordered" evidence="2">
    <location>
        <begin position="443"/>
        <end position="731"/>
    </location>
</feature>
<dbReference type="RefSeq" id="WP_184733039.1">
    <property type="nucleotide sequence ID" value="NZ_JACHIW010000003.1"/>
</dbReference>
<feature type="region of interest" description="Disordered" evidence="2">
    <location>
        <begin position="2800"/>
        <end position="2825"/>
    </location>
</feature>
<keyword evidence="3" id="KW-0472">Membrane</keyword>
<dbReference type="EMBL" id="JACHIW010000003">
    <property type="protein sequence ID" value="MBB5159967.1"/>
    <property type="molecule type" value="Genomic_DNA"/>
</dbReference>
<feature type="region of interest" description="Disordered" evidence="2">
    <location>
        <begin position="881"/>
        <end position="978"/>
    </location>
</feature>